<dbReference type="AlphaFoldDB" id="A0A8T0G6A1"/>
<accession>A0A8T0G6A1</accession>
<protein>
    <submittedName>
        <fullName evidence="1">Uncharacterized protein</fullName>
    </submittedName>
</protein>
<reference evidence="1" key="1">
    <citation type="submission" date="2020-06" db="EMBL/GenBank/DDBJ databases">
        <title>WGS assembly of Ceratodon purpureus strain R40.</title>
        <authorList>
            <person name="Carey S.B."/>
            <person name="Jenkins J."/>
            <person name="Shu S."/>
            <person name="Lovell J.T."/>
            <person name="Sreedasyam A."/>
            <person name="Maumus F."/>
            <person name="Tiley G.P."/>
            <person name="Fernandez-Pozo N."/>
            <person name="Barry K."/>
            <person name="Chen C."/>
            <person name="Wang M."/>
            <person name="Lipzen A."/>
            <person name="Daum C."/>
            <person name="Saski C.A."/>
            <person name="Payton A.C."/>
            <person name="Mcbreen J.C."/>
            <person name="Conrad R.E."/>
            <person name="Kollar L.M."/>
            <person name="Olsson S."/>
            <person name="Huttunen S."/>
            <person name="Landis J.B."/>
            <person name="Wickett N.J."/>
            <person name="Johnson M.G."/>
            <person name="Rensing S.A."/>
            <person name="Grimwood J."/>
            <person name="Schmutz J."/>
            <person name="Mcdaniel S.F."/>
        </authorList>
    </citation>
    <scope>NUCLEOTIDE SEQUENCE</scope>
    <source>
        <strain evidence="1">R40</strain>
    </source>
</reference>
<feature type="non-terminal residue" evidence="1">
    <location>
        <position position="1"/>
    </location>
</feature>
<proteinExistence type="predicted"/>
<name>A0A8T0G6A1_CERPU</name>
<evidence type="ECO:0000313" key="1">
    <source>
        <dbReference type="EMBL" id="KAG0554570.1"/>
    </source>
</evidence>
<gene>
    <name evidence="1" type="ORF">KC19_12G101200</name>
</gene>
<keyword evidence="2" id="KW-1185">Reference proteome</keyword>
<organism evidence="1 2">
    <name type="scientific">Ceratodon purpureus</name>
    <name type="common">Fire moss</name>
    <name type="synonym">Dicranum purpureum</name>
    <dbReference type="NCBI Taxonomy" id="3225"/>
    <lineage>
        <taxon>Eukaryota</taxon>
        <taxon>Viridiplantae</taxon>
        <taxon>Streptophyta</taxon>
        <taxon>Embryophyta</taxon>
        <taxon>Bryophyta</taxon>
        <taxon>Bryophytina</taxon>
        <taxon>Bryopsida</taxon>
        <taxon>Dicranidae</taxon>
        <taxon>Pseudoditrichales</taxon>
        <taxon>Ditrichaceae</taxon>
        <taxon>Ceratodon</taxon>
    </lineage>
</organism>
<dbReference type="Proteomes" id="UP000822688">
    <property type="component" value="Chromosome 12"/>
</dbReference>
<sequence length="69" mass="7932">YCRPNLRSQSDEFHAIDPVVQTYTSINLSADFSNPHKPSTMWLLVVPVEPDPVSYRASICFPVWMHLNI</sequence>
<dbReference type="EMBL" id="CM026433">
    <property type="protein sequence ID" value="KAG0554570.1"/>
    <property type="molecule type" value="Genomic_DNA"/>
</dbReference>
<comment type="caution">
    <text evidence="1">The sequence shown here is derived from an EMBL/GenBank/DDBJ whole genome shotgun (WGS) entry which is preliminary data.</text>
</comment>
<evidence type="ECO:0000313" key="2">
    <source>
        <dbReference type="Proteomes" id="UP000822688"/>
    </source>
</evidence>